<name>A0A507CJW2_9FUNG</name>
<evidence type="ECO:0000313" key="9">
    <source>
        <dbReference type="Proteomes" id="UP000319731"/>
    </source>
</evidence>
<dbReference type="InterPro" id="IPR045119">
    <property type="entry name" value="SUN1-5"/>
</dbReference>
<feature type="compositionally biased region" description="Basic and acidic residues" evidence="5">
    <location>
        <begin position="13"/>
        <end position="23"/>
    </location>
</feature>
<dbReference type="EMBL" id="QEAO01000001">
    <property type="protein sequence ID" value="TPX38073.1"/>
    <property type="molecule type" value="Genomic_DNA"/>
</dbReference>
<reference evidence="8 9" key="1">
    <citation type="journal article" date="2019" name="Sci. Rep.">
        <title>Comparative genomics of chytrid fungi reveal insights into the obligate biotrophic and pathogenic lifestyle of Synchytrium endobioticum.</title>
        <authorList>
            <person name="van de Vossenberg B.T.L.H."/>
            <person name="Warris S."/>
            <person name="Nguyen H.D.T."/>
            <person name="van Gent-Pelzer M.P.E."/>
            <person name="Joly D.L."/>
            <person name="van de Geest H.C."/>
            <person name="Bonants P.J.M."/>
            <person name="Smith D.S."/>
            <person name="Levesque C.A."/>
            <person name="van der Lee T.A.J."/>
        </authorList>
    </citation>
    <scope>NUCLEOTIDE SEQUENCE [LARGE SCALE GENOMIC DNA]</scope>
    <source>
        <strain evidence="8 9">JEL517</strain>
    </source>
</reference>
<dbReference type="STRING" id="1806994.A0A507CJW2"/>
<dbReference type="GO" id="GO:0034993">
    <property type="term" value="C:meiotic nuclear membrane microtubule tethering complex"/>
    <property type="evidence" value="ECO:0007669"/>
    <property type="project" value="TreeGrafter"/>
</dbReference>
<dbReference type="Proteomes" id="UP000319731">
    <property type="component" value="Unassembled WGS sequence"/>
</dbReference>
<dbReference type="Gene3D" id="2.60.120.260">
    <property type="entry name" value="Galactose-binding domain-like"/>
    <property type="match status" value="1"/>
</dbReference>
<feature type="compositionally biased region" description="Acidic residues" evidence="5">
    <location>
        <begin position="110"/>
        <end position="120"/>
    </location>
</feature>
<dbReference type="GO" id="GO:0043495">
    <property type="term" value="F:protein-membrane adaptor activity"/>
    <property type="evidence" value="ECO:0007669"/>
    <property type="project" value="TreeGrafter"/>
</dbReference>
<dbReference type="GeneID" id="42001315"/>
<evidence type="ECO:0000256" key="4">
    <source>
        <dbReference type="ARBA" id="ARBA00023136"/>
    </source>
</evidence>
<evidence type="ECO:0000256" key="1">
    <source>
        <dbReference type="ARBA" id="ARBA00004370"/>
    </source>
</evidence>
<feature type="compositionally biased region" description="Polar residues" evidence="5">
    <location>
        <begin position="254"/>
        <end position="267"/>
    </location>
</feature>
<dbReference type="RefSeq" id="XP_031027788.1">
    <property type="nucleotide sequence ID" value="XM_031166018.1"/>
</dbReference>
<dbReference type="PANTHER" id="PTHR12911">
    <property type="entry name" value="SAD1/UNC-84-LIKE PROTEIN-RELATED"/>
    <property type="match status" value="1"/>
</dbReference>
<keyword evidence="2 6" id="KW-0812">Transmembrane</keyword>
<dbReference type="OrthoDB" id="342281at2759"/>
<organism evidence="8 9">
    <name type="scientific">Synchytrium microbalum</name>
    <dbReference type="NCBI Taxonomy" id="1806994"/>
    <lineage>
        <taxon>Eukaryota</taxon>
        <taxon>Fungi</taxon>
        <taxon>Fungi incertae sedis</taxon>
        <taxon>Chytridiomycota</taxon>
        <taxon>Chytridiomycota incertae sedis</taxon>
        <taxon>Chytridiomycetes</taxon>
        <taxon>Synchytriales</taxon>
        <taxon>Synchytriaceae</taxon>
        <taxon>Synchytrium</taxon>
    </lineage>
</organism>
<feature type="region of interest" description="Disordered" evidence="5">
    <location>
        <begin position="743"/>
        <end position="765"/>
    </location>
</feature>
<dbReference type="Pfam" id="PF07738">
    <property type="entry name" value="Sad1_UNC"/>
    <property type="match status" value="2"/>
</dbReference>
<feature type="transmembrane region" description="Helical" evidence="6">
    <location>
        <begin position="354"/>
        <end position="374"/>
    </location>
</feature>
<protein>
    <recommendedName>
        <fullName evidence="7">SUN domain-containing protein</fullName>
    </recommendedName>
</protein>
<accession>A0A507CJW2</accession>
<sequence length="1003" mass="109275">MSDDPNIRKSNRKRLDVDYKKANEGLPIDATPTKQPKQRKNVGEASTASKKKKSTSNDDESFFTPATTAKKRSARLQGKAASDDFETLQPSPDPTKQDLLNNSEHHFQQGDDDDDVDGNDENLGQPKSIYNRAKDLILSPFKLFSGSNNANLADQSMMKLVDTDDFEDDEGGLLPEGGEEDEGASTANDDGNEDEDLTATSTPTGGEDWSLGGLLGKITNHNHNHKTFDEFLDNPDDNADDTASRVTDLEDTDGTQTPTDSQQQQGEQNGGTAKGLRRVRFAASDDQQEDDESQELRASRRIQDEEEDDEPEKEAEKEAETRADSTGHIETTTWSEWFHDQRLVVLLTPIVSKAWALVKVLIMIPWFLLDWGFIKPATFFGKPALSYISTIRIPRIYIILPLATILSCSALYYAAPNILTMVGLPSLSSYTGGSSKLYTNDAASAALNKRLTAVERALEANTRKSSKFESVLDSVSKEVTTVSQHVESLQKKVEVELDGLVKNADWNAFATQHKDSIAQLHQLVKDSVRHSEKSVADIKKDVDALSTTLADLSYVVNSAPPASRLHGVEASLAAIQAQLSTINSDSKSEYTVGIKSVEAALKVLSDRLSSVEASQIEVPDKLKSQVLAAINEYLPTLMAAKINPTTGQVEIAPAFWQAMEAKFALKSALETERAAASKDINTAPSIVVEHVIPSLEDFLKVNQAELEELIHARVDAKLPGAIVTKSEVLNLIERELSNVRLNNSASGSKASGRITSTPITSSDASNDADIPNIVSSIVTRMLSQHHADVIGRPDYALLSSGARVISDLSSDEYALSPRTVPTWVLSKLFGIQNYVGKPRRMALMPETHAGACFAFKGSSGTLGVALARDIYPTSFSIDHLHPELAFGPGASDLKSAPKSVELYAIYQTGFTPSQKNLAKASSITPSSLISSNSKQSPPAAVLLSNGVFTPRKPSPQTFGISQEMVEALKASQLRVRHVLVRIVDNWGNTDWTCLYRIRVHGEE</sequence>
<evidence type="ECO:0000259" key="7">
    <source>
        <dbReference type="PROSITE" id="PS51469"/>
    </source>
</evidence>
<keyword evidence="4 6" id="KW-0472">Membrane</keyword>
<evidence type="ECO:0000256" key="6">
    <source>
        <dbReference type="SAM" id="Phobius"/>
    </source>
</evidence>
<feature type="compositionally biased region" description="Acidic residues" evidence="5">
    <location>
        <begin position="304"/>
        <end position="313"/>
    </location>
</feature>
<feature type="compositionally biased region" description="Acidic residues" evidence="5">
    <location>
        <begin position="230"/>
        <end position="240"/>
    </location>
</feature>
<feature type="compositionally biased region" description="Basic and acidic residues" evidence="5">
    <location>
        <begin position="314"/>
        <end position="327"/>
    </location>
</feature>
<keyword evidence="9" id="KW-1185">Reference proteome</keyword>
<evidence type="ECO:0000256" key="2">
    <source>
        <dbReference type="ARBA" id="ARBA00022692"/>
    </source>
</evidence>
<gene>
    <name evidence="8" type="ORF">SmJEL517_g00088</name>
</gene>
<evidence type="ECO:0000256" key="3">
    <source>
        <dbReference type="ARBA" id="ARBA00022989"/>
    </source>
</evidence>
<feature type="compositionally biased region" description="Acidic residues" evidence="5">
    <location>
        <begin position="163"/>
        <end position="183"/>
    </location>
</feature>
<proteinExistence type="predicted"/>
<feature type="compositionally biased region" description="Basic and acidic residues" evidence="5">
    <location>
        <begin position="294"/>
        <end position="303"/>
    </location>
</feature>
<feature type="domain" description="SUN" evidence="7">
    <location>
        <begin position="801"/>
        <end position="1003"/>
    </location>
</feature>
<dbReference type="AlphaFoldDB" id="A0A507CJW2"/>
<keyword evidence="3 6" id="KW-1133">Transmembrane helix</keyword>
<feature type="region of interest" description="Disordered" evidence="5">
    <location>
        <begin position="1"/>
        <end position="131"/>
    </location>
</feature>
<comment type="caution">
    <text evidence="8">The sequence shown here is derived from an EMBL/GenBank/DDBJ whole genome shotgun (WGS) entry which is preliminary data.</text>
</comment>
<feature type="transmembrane region" description="Helical" evidence="6">
    <location>
        <begin position="395"/>
        <end position="415"/>
    </location>
</feature>
<dbReference type="PROSITE" id="PS51469">
    <property type="entry name" value="SUN"/>
    <property type="match status" value="1"/>
</dbReference>
<feature type="region of interest" description="Disordered" evidence="5">
    <location>
        <begin position="161"/>
        <end position="327"/>
    </location>
</feature>
<evidence type="ECO:0000313" key="8">
    <source>
        <dbReference type="EMBL" id="TPX38073.1"/>
    </source>
</evidence>
<dbReference type="InterPro" id="IPR012919">
    <property type="entry name" value="SUN_dom"/>
</dbReference>
<dbReference type="PANTHER" id="PTHR12911:SF8">
    <property type="entry name" value="KLAROID PROTEIN-RELATED"/>
    <property type="match status" value="1"/>
</dbReference>
<comment type="subcellular location">
    <subcellularLocation>
        <location evidence="1">Membrane</location>
    </subcellularLocation>
</comment>
<evidence type="ECO:0000256" key="5">
    <source>
        <dbReference type="SAM" id="MobiDB-lite"/>
    </source>
</evidence>